<dbReference type="AlphaFoldDB" id="A0A7J5YYM3"/>
<dbReference type="GO" id="GO:0070006">
    <property type="term" value="F:metalloaminopeptidase activity"/>
    <property type="evidence" value="ECO:0007669"/>
    <property type="project" value="TreeGrafter"/>
</dbReference>
<feature type="domain" description="Aminopeptidase N-like N-terminal" evidence="2">
    <location>
        <begin position="37"/>
        <end position="83"/>
    </location>
</feature>
<dbReference type="InterPro" id="IPR045357">
    <property type="entry name" value="Aminopeptidase_N-like_N"/>
</dbReference>
<keyword evidence="1" id="KW-1133">Transmembrane helix</keyword>
<dbReference type="GO" id="GO:0043171">
    <property type="term" value="P:peptide catabolic process"/>
    <property type="evidence" value="ECO:0007669"/>
    <property type="project" value="TreeGrafter"/>
</dbReference>
<comment type="caution">
    <text evidence="3">The sequence shown here is derived from an EMBL/GenBank/DDBJ whole genome shotgun (WGS) entry which is preliminary data.</text>
</comment>
<dbReference type="GO" id="GO:0005886">
    <property type="term" value="C:plasma membrane"/>
    <property type="evidence" value="ECO:0007669"/>
    <property type="project" value="TreeGrafter"/>
</dbReference>
<accession>A0A7J5YYM3</accession>
<reference evidence="3 4" key="1">
    <citation type="submission" date="2020-03" db="EMBL/GenBank/DDBJ databases">
        <title>Dissostichus mawsoni Genome sequencing and assembly.</title>
        <authorList>
            <person name="Park H."/>
        </authorList>
    </citation>
    <scope>NUCLEOTIDE SEQUENCE [LARGE SCALE GENOMIC DNA]</scope>
    <source>
        <strain evidence="3">DM0001</strain>
        <tissue evidence="3">Muscle</tissue>
    </source>
</reference>
<protein>
    <recommendedName>
        <fullName evidence="2">Aminopeptidase N-like N-terminal domain-containing protein</fullName>
    </recommendedName>
</protein>
<dbReference type="Proteomes" id="UP000518266">
    <property type="component" value="Unassembled WGS sequence"/>
</dbReference>
<dbReference type="Pfam" id="PF17900">
    <property type="entry name" value="Peptidase_M1_N"/>
    <property type="match status" value="1"/>
</dbReference>
<organism evidence="3 4">
    <name type="scientific">Dissostichus mawsoni</name>
    <name type="common">Antarctic cod</name>
    <dbReference type="NCBI Taxonomy" id="36200"/>
    <lineage>
        <taxon>Eukaryota</taxon>
        <taxon>Metazoa</taxon>
        <taxon>Chordata</taxon>
        <taxon>Craniata</taxon>
        <taxon>Vertebrata</taxon>
        <taxon>Euteleostomi</taxon>
        <taxon>Actinopterygii</taxon>
        <taxon>Neopterygii</taxon>
        <taxon>Teleostei</taxon>
        <taxon>Neoteleostei</taxon>
        <taxon>Acanthomorphata</taxon>
        <taxon>Eupercaria</taxon>
        <taxon>Perciformes</taxon>
        <taxon>Notothenioidei</taxon>
        <taxon>Nototheniidae</taxon>
        <taxon>Dissostichus</taxon>
    </lineage>
</organism>
<dbReference type="GO" id="GO:0005737">
    <property type="term" value="C:cytoplasm"/>
    <property type="evidence" value="ECO:0007669"/>
    <property type="project" value="TreeGrafter"/>
</dbReference>
<dbReference type="GO" id="GO:0008270">
    <property type="term" value="F:zinc ion binding"/>
    <property type="evidence" value="ECO:0007669"/>
    <property type="project" value="TreeGrafter"/>
</dbReference>
<dbReference type="PANTHER" id="PTHR11533">
    <property type="entry name" value="PROTEASE M1 ZINC METALLOPROTEASE"/>
    <property type="match status" value="1"/>
</dbReference>
<dbReference type="OrthoDB" id="8947504at2759"/>
<dbReference type="SUPFAM" id="SSF63737">
    <property type="entry name" value="Leukotriene A4 hydrolase N-terminal domain"/>
    <property type="match status" value="1"/>
</dbReference>
<sequence length="85" mass="9579">MTWQASIGVNMKKMGSEIWVISNVNIVFRMFFILLRIVATSQMHPTHARKTFPCFDEPALKAVFHITLIHPPGTVALSNGKEIGR</sequence>
<dbReference type="PANTHER" id="PTHR11533:SF271">
    <property type="entry name" value="AMINOPEPTIDASE"/>
    <property type="match status" value="1"/>
</dbReference>
<keyword evidence="1" id="KW-0472">Membrane</keyword>
<dbReference type="EMBL" id="JAAKFY010000007">
    <property type="protein sequence ID" value="KAF3854283.1"/>
    <property type="molecule type" value="Genomic_DNA"/>
</dbReference>
<dbReference type="GO" id="GO:0006508">
    <property type="term" value="P:proteolysis"/>
    <property type="evidence" value="ECO:0007669"/>
    <property type="project" value="TreeGrafter"/>
</dbReference>
<evidence type="ECO:0000256" key="1">
    <source>
        <dbReference type="SAM" id="Phobius"/>
    </source>
</evidence>
<dbReference type="GO" id="GO:0005615">
    <property type="term" value="C:extracellular space"/>
    <property type="evidence" value="ECO:0007669"/>
    <property type="project" value="TreeGrafter"/>
</dbReference>
<gene>
    <name evidence="3" type="ORF">F7725_022338</name>
</gene>
<proteinExistence type="predicted"/>
<dbReference type="GO" id="GO:0042277">
    <property type="term" value="F:peptide binding"/>
    <property type="evidence" value="ECO:0007669"/>
    <property type="project" value="TreeGrafter"/>
</dbReference>
<keyword evidence="1" id="KW-0812">Transmembrane</keyword>
<dbReference type="InterPro" id="IPR042097">
    <property type="entry name" value="Aminopeptidase_N-like_N_sf"/>
</dbReference>
<evidence type="ECO:0000313" key="3">
    <source>
        <dbReference type="EMBL" id="KAF3854283.1"/>
    </source>
</evidence>
<evidence type="ECO:0000313" key="4">
    <source>
        <dbReference type="Proteomes" id="UP000518266"/>
    </source>
</evidence>
<feature type="transmembrane region" description="Helical" evidence="1">
    <location>
        <begin position="18"/>
        <end position="39"/>
    </location>
</feature>
<dbReference type="Gene3D" id="2.60.40.1730">
    <property type="entry name" value="tricorn interacting facor f3 domain"/>
    <property type="match status" value="1"/>
</dbReference>
<keyword evidence="4" id="KW-1185">Reference proteome</keyword>
<dbReference type="InterPro" id="IPR050344">
    <property type="entry name" value="Peptidase_M1_aminopeptidases"/>
</dbReference>
<evidence type="ECO:0000259" key="2">
    <source>
        <dbReference type="Pfam" id="PF17900"/>
    </source>
</evidence>
<name>A0A7J5YYM3_DISMA</name>